<reference evidence="2" key="1">
    <citation type="journal article" date="2020" name="mSystems">
        <title>Genome- and Community-Level Interaction Insights into Carbon Utilization and Element Cycling Functions of Hydrothermarchaeota in Hydrothermal Sediment.</title>
        <authorList>
            <person name="Zhou Z."/>
            <person name="Liu Y."/>
            <person name="Xu W."/>
            <person name="Pan J."/>
            <person name="Luo Z.H."/>
            <person name="Li M."/>
        </authorList>
    </citation>
    <scope>NUCLEOTIDE SEQUENCE [LARGE SCALE GENOMIC DNA]</scope>
    <source>
        <strain evidence="2">HyVt-538</strain>
    </source>
</reference>
<feature type="domain" description="Sensor N-terminal transmembrane" evidence="1">
    <location>
        <begin position="24"/>
        <end position="82"/>
    </location>
</feature>
<feature type="non-terminal residue" evidence="2">
    <location>
        <position position="110"/>
    </location>
</feature>
<sequence>MASARRPVLKFPLPRRKRRGVRRFLMFSTLTRMIFLSNLLGLIILIAGALTLNQFSRELINAKVENMQSQTRLIANLLGEQATGSGAMATLDEEQAKRILSQIDVPERAR</sequence>
<dbReference type="Proteomes" id="UP000885806">
    <property type="component" value="Unassembled WGS sequence"/>
</dbReference>
<protein>
    <recommendedName>
        <fullName evidence="1">Sensor N-terminal transmembrane domain-containing protein</fullName>
    </recommendedName>
</protein>
<organism evidence="2">
    <name type="scientific">Hellea balneolensis</name>
    <dbReference type="NCBI Taxonomy" id="287478"/>
    <lineage>
        <taxon>Bacteria</taxon>
        <taxon>Pseudomonadati</taxon>
        <taxon>Pseudomonadota</taxon>
        <taxon>Alphaproteobacteria</taxon>
        <taxon>Maricaulales</taxon>
        <taxon>Robiginitomaculaceae</taxon>
        <taxon>Hellea</taxon>
    </lineage>
</organism>
<dbReference type="InterPro" id="IPR025908">
    <property type="entry name" value="Sensor_TM1"/>
</dbReference>
<proteinExistence type="predicted"/>
<comment type="caution">
    <text evidence="2">The sequence shown here is derived from an EMBL/GenBank/DDBJ whole genome shotgun (WGS) entry which is preliminary data.</text>
</comment>
<dbReference type="AlphaFoldDB" id="A0A7V5NX04"/>
<dbReference type="Pfam" id="PF13755">
    <property type="entry name" value="Sensor_TM1"/>
    <property type="match status" value="1"/>
</dbReference>
<dbReference type="EMBL" id="DROP01000093">
    <property type="protein sequence ID" value="HHI88581.1"/>
    <property type="molecule type" value="Genomic_DNA"/>
</dbReference>
<evidence type="ECO:0000259" key="1">
    <source>
        <dbReference type="Pfam" id="PF13755"/>
    </source>
</evidence>
<name>A0A7V5NX04_9PROT</name>
<evidence type="ECO:0000313" key="2">
    <source>
        <dbReference type="EMBL" id="HHI88581.1"/>
    </source>
</evidence>
<accession>A0A7V5NX04</accession>
<gene>
    <name evidence="2" type="ORF">ENK01_01390</name>
</gene>